<proteinExistence type="predicted"/>
<sequence>MIVFKNYILALFKSLPVFLVAMLITFISNEENLKYVLGYFFISNYVIFYPYIYFYYVSDKNNIQDKIAAIDENNEGGLRRSQPVKETILEQTNSDEESTSVSYFLTLMWSFLKVSFYYLLSPLIFMYYLFFRNEFNLK</sequence>
<organism evidence="2 3">
    <name type="scientific">Ligilactobacillus hayakitensis DSM 18933 = JCM 14209</name>
    <dbReference type="NCBI Taxonomy" id="1423755"/>
    <lineage>
        <taxon>Bacteria</taxon>
        <taxon>Bacillati</taxon>
        <taxon>Bacillota</taxon>
        <taxon>Bacilli</taxon>
        <taxon>Lactobacillales</taxon>
        <taxon>Lactobacillaceae</taxon>
        <taxon>Ligilactobacillus</taxon>
    </lineage>
</organism>
<name>A0A0R1WM50_9LACO</name>
<keyword evidence="1" id="KW-1133">Transmembrane helix</keyword>
<keyword evidence="1" id="KW-0812">Transmembrane</keyword>
<reference evidence="2 3" key="1">
    <citation type="journal article" date="2015" name="Genome Announc.">
        <title>Expanding the biotechnology potential of lactobacilli through comparative genomics of 213 strains and associated genera.</title>
        <authorList>
            <person name="Sun Z."/>
            <person name="Harris H.M."/>
            <person name="McCann A."/>
            <person name="Guo C."/>
            <person name="Argimon S."/>
            <person name="Zhang W."/>
            <person name="Yang X."/>
            <person name="Jeffery I.B."/>
            <person name="Cooney J.C."/>
            <person name="Kagawa T.F."/>
            <person name="Liu W."/>
            <person name="Song Y."/>
            <person name="Salvetti E."/>
            <person name="Wrobel A."/>
            <person name="Rasinkangas P."/>
            <person name="Parkhill J."/>
            <person name="Rea M.C."/>
            <person name="O'Sullivan O."/>
            <person name="Ritari J."/>
            <person name="Douillard F.P."/>
            <person name="Paul Ross R."/>
            <person name="Yang R."/>
            <person name="Briner A.E."/>
            <person name="Felis G.E."/>
            <person name="de Vos W.M."/>
            <person name="Barrangou R."/>
            <person name="Klaenhammer T.R."/>
            <person name="Caufield P.W."/>
            <person name="Cui Y."/>
            <person name="Zhang H."/>
            <person name="O'Toole P.W."/>
        </authorList>
    </citation>
    <scope>NUCLEOTIDE SEQUENCE [LARGE SCALE GENOMIC DNA]</scope>
    <source>
        <strain evidence="2 3">DSM 18933</strain>
    </source>
</reference>
<gene>
    <name evidence="2" type="ORF">FC40_GL000519</name>
</gene>
<evidence type="ECO:0000313" key="2">
    <source>
        <dbReference type="EMBL" id="KRM18737.1"/>
    </source>
</evidence>
<dbReference type="EMBL" id="AZGD01000090">
    <property type="protein sequence ID" value="KRM18737.1"/>
    <property type="molecule type" value="Genomic_DNA"/>
</dbReference>
<dbReference type="PATRIC" id="fig|1423755.3.peg.572"/>
<dbReference type="STRING" id="1423755.FC40_GL000519"/>
<dbReference type="AlphaFoldDB" id="A0A0R1WM50"/>
<evidence type="ECO:0000256" key="1">
    <source>
        <dbReference type="SAM" id="Phobius"/>
    </source>
</evidence>
<feature type="transmembrane region" description="Helical" evidence="1">
    <location>
        <begin position="107"/>
        <end position="130"/>
    </location>
</feature>
<keyword evidence="3" id="KW-1185">Reference proteome</keyword>
<protein>
    <submittedName>
        <fullName evidence="2">Uncharacterized protein</fullName>
    </submittedName>
</protein>
<dbReference type="Proteomes" id="UP000051054">
    <property type="component" value="Unassembled WGS sequence"/>
</dbReference>
<feature type="transmembrane region" description="Helical" evidence="1">
    <location>
        <begin position="6"/>
        <end position="28"/>
    </location>
</feature>
<keyword evidence="1" id="KW-0472">Membrane</keyword>
<evidence type="ECO:0000313" key="3">
    <source>
        <dbReference type="Proteomes" id="UP000051054"/>
    </source>
</evidence>
<feature type="transmembrane region" description="Helical" evidence="1">
    <location>
        <begin position="35"/>
        <end position="56"/>
    </location>
</feature>
<comment type="caution">
    <text evidence="2">The sequence shown here is derived from an EMBL/GenBank/DDBJ whole genome shotgun (WGS) entry which is preliminary data.</text>
</comment>
<accession>A0A0R1WM50</accession>
<dbReference type="RefSeq" id="WP_025021891.1">
    <property type="nucleotide sequence ID" value="NZ_AZGD01000090.1"/>
</dbReference>